<dbReference type="SUPFAM" id="SSF56112">
    <property type="entry name" value="Protein kinase-like (PK-like)"/>
    <property type="match status" value="1"/>
</dbReference>
<evidence type="ECO:0000256" key="6">
    <source>
        <dbReference type="ARBA" id="ARBA00022777"/>
    </source>
</evidence>
<evidence type="ECO:0000313" key="14">
    <source>
        <dbReference type="Proteomes" id="UP000070133"/>
    </source>
</evidence>
<evidence type="ECO:0000256" key="9">
    <source>
        <dbReference type="ARBA" id="ARBA00047899"/>
    </source>
</evidence>
<evidence type="ECO:0000256" key="1">
    <source>
        <dbReference type="ARBA" id="ARBA00001043"/>
    </source>
</evidence>
<dbReference type="EMBL" id="LFZN01000145">
    <property type="protein sequence ID" value="KXS97367.1"/>
    <property type="molecule type" value="Genomic_DNA"/>
</dbReference>
<keyword evidence="14" id="KW-1185">Reference proteome</keyword>
<keyword evidence="4" id="KW-0808">Transferase</keyword>
<evidence type="ECO:0000256" key="5">
    <source>
        <dbReference type="ARBA" id="ARBA00022741"/>
    </source>
</evidence>
<keyword evidence="5" id="KW-0547">Nucleotide-binding</keyword>
<name>A0A139H4H7_9PEZI</name>
<gene>
    <name evidence="13" type="ORF">AC578_9614</name>
</gene>
<comment type="catalytic activity">
    <reaction evidence="10">
        <text>L-seryl-[protein] + ATP = O-phospho-L-seryl-[protein] + ADP + H(+)</text>
        <dbReference type="Rhea" id="RHEA:17989"/>
        <dbReference type="Rhea" id="RHEA-COMP:9863"/>
        <dbReference type="Rhea" id="RHEA-COMP:11604"/>
        <dbReference type="ChEBI" id="CHEBI:15378"/>
        <dbReference type="ChEBI" id="CHEBI:29999"/>
        <dbReference type="ChEBI" id="CHEBI:30616"/>
        <dbReference type="ChEBI" id="CHEBI:83421"/>
        <dbReference type="ChEBI" id="CHEBI:456216"/>
        <dbReference type="EC" id="2.7.11.1"/>
    </reaction>
</comment>
<evidence type="ECO:0000256" key="3">
    <source>
        <dbReference type="ARBA" id="ARBA00022631"/>
    </source>
</evidence>
<dbReference type="Proteomes" id="UP000070133">
    <property type="component" value="Unassembled WGS sequence"/>
</dbReference>
<dbReference type="InterPro" id="IPR036817">
    <property type="entry name" value="Transthyretin/HIU_hydrolase_sf"/>
</dbReference>
<keyword evidence="3" id="KW-0659">Purine metabolism</keyword>
<comment type="catalytic activity">
    <reaction evidence="9">
        <text>L-threonyl-[protein] + ATP = O-phospho-L-threonyl-[protein] + ADP + H(+)</text>
        <dbReference type="Rhea" id="RHEA:46608"/>
        <dbReference type="Rhea" id="RHEA-COMP:11060"/>
        <dbReference type="Rhea" id="RHEA-COMP:11605"/>
        <dbReference type="ChEBI" id="CHEBI:15378"/>
        <dbReference type="ChEBI" id="CHEBI:30013"/>
        <dbReference type="ChEBI" id="CHEBI:30616"/>
        <dbReference type="ChEBI" id="CHEBI:61977"/>
        <dbReference type="ChEBI" id="CHEBI:456216"/>
        <dbReference type="EC" id="2.7.11.1"/>
    </reaction>
</comment>
<dbReference type="PANTHER" id="PTHR43671">
    <property type="entry name" value="SERINE/THREONINE-PROTEIN KINASE NEK"/>
    <property type="match status" value="1"/>
</dbReference>
<dbReference type="GO" id="GO:0006144">
    <property type="term" value="P:purine nucleobase metabolic process"/>
    <property type="evidence" value="ECO:0007669"/>
    <property type="project" value="UniProtKB-KW"/>
</dbReference>
<dbReference type="AlphaFoldDB" id="A0A139H4H7"/>
<keyword evidence="2" id="KW-0723">Serine/threonine-protein kinase</keyword>
<evidence type="ECO:0000256" key="2">
    <source>
        <dbReference type="ARBA" id="ARBA00022527"/>
    </source>
</evidence>
<dbReference type="InterPro" id="IPR000719">
    <property type="entry name" value="Prot_kinase_dom"/>
</dbReference>
<feature type="domain" description="Protein kinase" evidence="12">
    <location>
        <begin position="259"/>
        <end position="568"/>
    </location>
</feature>
<comment type="catalytic activity">
    <reaction evidence="1">
        <text>5-hydroxyisourate + H2O = 5-hydroxy-2-oxo-4-ureido-2,5-dihydro-1H-imidazole-5-carboxylate + H(+)</text>
        <dbReference type="Rhea" id="RHEA:23736"/>
        <dbReference type="ChEBI" id="CHEBI:15377"/>
        <dbReference type="ChEBI" id="CHEBI:15378"/>
        <dbReference type="ChEBI" id="CHEBI:18072"/>
        <dbReference type="ChEBI" id="CHEBI:58639"/>
        <dbReference type="EC" id="3.5.2.17"/>
    </reaction>
</comment>
<accession>A0A139H4H7</accession>
<evidence type="ECO:0000256" key="4">
    <source>
        <dbReference type="ARBA" id="ARBA00022679"/>
    </source>
</evidence>
<feature type="compositionally biased region" description="Basic residues" evidence="11">
    <location>
        <begin position="173"/>
        <end position="185"/>
    </location>
</feature>
<evidence type="ECO:0000256" key="10">
    <source>
        <dbReference type="ARBA" id="ARBA00048679"/>
    </source>
</evidence>
<evidence type="ECO:0000256" key="11">
    <source>
        <dbReference type="SAM" id="MobiDB-lite"/>
    </source>
</evidence>
<feature type="region of interest" description="Disordered" evidence="11">
    <location>
        <begin position="102"/>
        <end position="246"/>
    </location>
</feature>
<dbReference type="Pfam" id="PF00576">
    <property type="entry name" value="Transthyretin"/>
    <property type="match status" value="1"/>
</dbReference>
<evidence type="ECO:0000313" key="13">
    <source>
        <dbReference type="EMBL" id="KXS97367.1"/>
    </source>
</evidence>
<evidence type="ECO:0000259" key="12">
    <source>
        <dbReference type="PROSITE" id="PS50011"/>
    </source>
</evidence>
<dbReference type="GO" id="GO:0005634">
    <property type="term" value="C:nucleus"/>
    <property type="evidence" value="ECO:0007669"/>
    <property type="project" value="TreeGrafter"/>
</dbReference>
<dbReference type="PROSITE" id="PS00108">
    <property type="entry name" value="PROTEIN_KINASE_ST"/>
    <property type="match status" value="1"/>
</dbReference>
<keyword evidence="6" id="KW-0418">Kinase</keyword>
<sequence length="747" mass="82346">MFPGQFGMPPCGPPPPPLGFPPCGLPRSASFQAPFNPPMMPNGPPAPMGAAFLPPRQRRRASFAAQGMRPPFVMGMPGPVPDMAPGLFRRGMPVPGPPAGFGDIPNTRRLSMHGGMPVSSRGRPGRNFDPSRMRARSPSQPRGRSRTPSIPRGRSRTPSISRGRSRAPSVPRGRSRAPSAHRRRPSFGGRPDVFEFGPSDPPNALLPRNHKSPRRGRAFDPSRSPKLRGGLSPNRPPSHGHEDRIQTGLRDRDIITPGYKKVKTLTHGGMSTAIHLVKSNRDNKLYIEKRIRVDGHYRKRALAEILALELIVKEYGRGGNLNTMVEYKISDQRQLGSLILDYCDKGSLEDHMRDVAKAGSTFSEVDIWNVIQGVASGLAFLHDGVINIEPGKHAAKPKDWDTMCHLDLKPCNIFLHSSGGLGGQTKVILADFGCCVSLSDIEGGREGAIAQPCGTPVWYPPEGDVRKPKSYGTKTDMWQLGATIHVLCRMRIDRYPPVPDRKVLYSRDPIGSRYGGRLHAMVTMLTEVDPLKRPAARDIAPEAMKIMLEKLEGGVLRATANADDHVFFCLDSTTHIQYLQYISRFSMSFRKTDASSAEARLSSISSHLHPKSSTSPPTIMSERPFITCHVLDTISGKPGAGIDVKLKLISPSQATTAHWTATTNSDGRVPAWSSSANINEIVRKVKADCTDDDHMVWSLTFDTEKYFGKGKTFWPEVELRFATKKEEEHYHVPLLLGPWSYTTYRGS</sequence>
<dbReference type="Gene3D" id="2.60.40.180">
    <property type="entry name" value="Transthyretin/hydroxyisourate hydrolase domain"/>
    <property type="match status" value="1"/>
</dbReference>
<dbReference type="InterPro" id="IPR050660">
    <property type="entry name" value="NEK_Ser/Thr_kinase"/>
</dbReference>
<evidence type="ECO:0000256" key="8">
    <source>
        <dbReference type="ARBA" id="ARBA00022840"/>
    </source>
</evidence>
<dbReference type="OrthoDB" id="10265230at2759"/>
<evidence type="ECO:0000256" key="7">
    <source>
        <dbReference type="ARBA" id="ARBA00022801"/>
    </source>
</evidence>
<dbReference type="PANTHER" id="PTHR43671:SF98">
    <property type="entry name" value="SERINE_THREONINE-PROTEIN KINASE NEK11"/>
    <property type="match status" value="1"/>
</dbReference>
<organism evidence="13 14">
    <name type="scientific">Pseudocercospora eumusae</name>
    <dbReference type="NCBI Taxonomy" id="321146"/>
    <lineage>
        <taxon>Eukaryota</taxon>
        <taxon>Fungi</taxon>
        <taxon>Dikarya</taxon>
        <taxon>Ascomycota</taxon>
        <taxon>Pezizomycotina</taxon>
        <taxon>Dothideomycetes</taxon>
        <taxon>Dothideomycetidae</taxon>
        <taxon>Mycosphaerellales</taxon>
        <taxon>Mycosphaerellaceae</taxon>
        <taxon>Pseudocercospora</taxon>
    </lineage>
</organism>
<dbReference type="GO" id="GO:0033971">
    <property type="term" value="F:hydroxyisourate hydrolase activity"/>
    <property type="evidence" value="ECO:0007669"/>
    <property type="project" value="UniProtKB-EC"/>
</dbReference>
<dbReference type="SMART" id="SM00220">
    <property type="entry name" value="S_TKc"/>
    <property type="match status" value="1"/>
</dbReference>
<dbReference type="STRING" id="321146.A0A139H4H7"/>
<dbReference type="GO" id="GO:0004674">
    <property type="term" value="F:protein serine/threonine kinase activity"/>
    <property type="evidence" value="ECO:0007669"/>
    <property type="project" value="UniProtKB-KW"/>
</dbReference>
<dbReference type="Gene3D" id="1.10.510.10">
    <property type="entry name" value="Transferase(Phosphotransferase) domain 1"/>
    <property type="match status" value="1"/>
</dbReference>
<dbReference type="Pfam" id="PF00069">
    <property type="entry name" value="Pkinase"/>
    <property type="match status" value="1"/>
</dbReference>
<keyword evidence="7" id="KW-0378">Hydrolase</keyword>
<dbReference type="SUPFAM" id="SSF49472">
    <property type="entry name" value="Transthyretin (synonym: prealbumin)"/>
    <property type="match status" value="1"/>
</dbReference>
<dbReference type="PROSITE" id="PS00768">
    <property type="entry name" value="TRANSTHYRETIN_1"/>
    <property type="match status" value="1"/>
</dbReference>
<feature type="compositionally biased region" description="Polar residues" evidence="11">
    <location>
        <begin position="137"/>
        <end position="148"/>
    </location>
</feature>
<comment type="caution">
    <text evidence="13">The sequence shown here is derived from an EMBL/GenBank/DDBJ whole genome shotgun (WGS) entry which is preliminary data.</text>
</comment>
<dbReference type="InterPro" id="IPR011009">
    <property type="entry name" value="Kinase-like_dom_sf"/>
</dbReference>
<reference evidence="13 14" key="1">
    <citation type="submission" date="2015-07" db="EMBL/GenBank/DDBJ databases">
        <title>Comparative genomics of the Sigatoka disease complex on banana suggests a link between parallel evolutionary changes in Pseudocercospora fijiensis and Pseudocercospora eumusae and increased virulence on the banana host.</title>
        <authorList>
            <person name="Chang T.-C."/>
            <person name="Salvucci A."/>
            <person name="Crous P.W."/>
            <person name="Stergiopoulos I."/>
        </authorList>
    </citation>
    <scope>NUCLEOTIDE SEQUENCE [LARGE SCALE GENOMIC DNA]</scope>
    <source>
        <strain evidence="13 14">CBS 114824</strain>
    </source>
</reference>
<protein>
    <recommendedName>
        <fullName evidence="12">Protein kinase domain-containing protein</fullName>
    </recommendedName>
</protein>
<proteinExistence type="predicted"/>
<dbReference type="InterPro" id="IPR014306">
    <property type="entry name" value="Hydroxyisourate_hydrolase"/>
</dbReference>
<dbReference type="NCBIfam" id="TIGR02962">
    <property type="entry name" value="hdxy_isourate"/>
    <property type="match status" value="1"/>
</dbReference>
<dbReference type="InterPro" id="IPR023416">
    <property type="entry name" value="Transthyretin/HIU_hydrolase_d"/>
</dbReference>
<dbReference type="PROSITE" id="PS50011">
    <property type="entry name" value="PROTEIN_KINASE_DOM"/>
    <property type="match status" value="1"/>
</dbReference>
<dbReference type="InterPro" id="IPR008271">
    <property type="entry name" value="Ser/Thr_kinase_AS"/>
</dbReference>
<dbReference type="InterPro" id="IPR023418">
    <property type="entry name" value="Thyroxine_BS"/>
</dbReference>
<keyword evidence="8" id="KW-0067">ATP-binding</keyword>
<dbReference type="GO" id="GO:0005524">
    <property type="term" value="F:ATP binding"/>
    <property type="evidence" value="ECO:0007669"/>
    <property type="project" value="UniProtKB-KW"/>
</dbReference>